<dbReference type="AlphaFoldDB" id="A0A1H6JGQ4"/>
<dbReference type="EMBL" id="FNXG01000001">
    <property type="protein sequence ID" value="SEH61465.1"/>
    <property type="molecule type" value="Genomic_DNA"/>
</dbReference>
<keyword evidence="3" id="KW-1185">Reference proteome</keyword>
<evidence type="ECO:0000313" key="3">
    <source>
        <dbReference type="Proteomes" id="UP000199125"/>
    </source>
</evidence>
<proteinExistence type="predicted"/>
<accession>A0A1H6JGQ4</accession>
<feature type="region of interest" description="Disordered" evidence="1">
    <location>
        <begin position="43"/>
        <end position="80"/>
    </location>
</feature>
<dbReference type="Proteomes" id="UP000199125">
    <property type="component" value="Unassembled WGS sequence"/>
</dbReference>
<feature type="compositionally biased region" description="Low complexity" evidence="1">
    <location>
        <begin position="66"/>
        <end position="80"/>
    </location>
</feature>
<dbReference type="STRING" id="65735.SAMN04488075_0371"/>
<reference evidence="3" key="1">
    <citation type="submission" date="2016-10" db="EMBL/GenBank/DDBJ databases">
        <authorList>
            <person name="Varghese N."/>
            <person name="Submissions S."/>
        </authorList>
    </citation>
    <scope>NUCLEOTIDE SEQUENCE [LARGE SCALE GENOMIC DNA]</scope>
    <source>
        <strain evidence="3">DSM 11593</strain>
    </source>
</reference>
<evidence type="ECO:0000313" key="2">
    <source>
        <dbReference type="EMBL" id="SEH61465.1"/>
    </source>
</evidence>
<sequence>MRLLRVIVFLLVAALLALTGYAYFGDMSADPRTTRVPVRLDLGAAPTTAPPAPAATAEPAEPPVDPAADPGAPGDADALD</sequence>
<gene>
    <name evidence="2" type="ORF">SAMN04488075_0371</name>
</gene>
<protein>
    <submittedName>
        <fullName evidence="2">Uncharacterized protein</fullName>
    </submittedName>
</protein>
<evidence type="ECO:0000256" key="1">
    <source>
        <dbReference type="SAM" id="MobiDB-lite"/>
    </source>
</evidence>
<dbReference type="RefSeq" id="WP_090844711.1">
    <property type="nucleotide sequence ID" value="NZ_FNXG01000001.1"/>
</dbReference>
<organism evidence="2 3">
    <name type="scientific">Paracoccus alkenifer</name>
    <dbReference type="NCBI Taxonomy" id="65735"/>
    <lineage>
        <taxon>Bacteria</taxon>
        <taxon>Pseudomonadati</taxon>
        <taxon>Pseudomonadota</taxon>
        <taxon>Alphaproteobacteria</taxon>
        <taxon>Rhodobacterales</taxon>
        <taxon>Paracoccaceae</taxon>
        <taxon>Paracoccus</taxon>
    </lineage>
</organism>
<name>A0A1H6JGQ4_9RHOB</name>